<evidence type="ECO:0000256" key="1">
    <source>
        <dbReference type="SAM" id="Phobius"/>
    </source>
</evidence>
<reference evidence="2" key="1">
    <citation type="submission" date="2021-06" db="EMBL/GenBank/DDBJ databases">
        <authorList>
            <person name="Hodson N. C."/>
            <person name="Mongue J. A."/>
            <person name="Jaron S. K."/>
        </authorList>
    </citation>
    <scope>NUCLEOTIDE SEQUENCE</scope>
</reference>
<organism evidence="2 3">
    <name type="scientific">Allacma fusca</name>
    <dbReference type="NCBI Taxonomy" id="39272"/>
    <lineage>
        <taxon>Eukaryota</taxon>
        <taxon>Metazoa</taxon>
        <taxon>Ecdysozoa</taxon>
        <taxon>Arthropoda</taxon>
        <taxon>Hexapoda</taxon>
        <taxon>Collembola</taxon>
        <taxon>Symphypleona</taxon>
        <taxon>Sminthuridae</taxon>
        <taxon>Allacma</taxon>
    </lineage>
</organism>
<accession>A0A8J2KA56</accession>
<keyword evidence="1" id="KW-1133">Transmembrane helix</keyword>
<comment type="caution">
    <text evidence="2">The sequence shown here is derived from an EMBL/GenBank/DDBJ whole genome shotgun (WGS) entry which is preliminary data.</text>
</comment>
<evidence type="ECO:0000313" key="2">
    <source>
        <dbReference type="EMBL" id="CAG7731416.1"/>
    </source>
</evidence>
<evidence type="ECO:0000313" key="3">
    <source>
        <dbReference type="Proteomes" id="UP000708208"/>
    </source>
</evidence>
<sequence length="296" mass="34482">TDCFDYFVWSCIVASVILIGVALQSFKLAFDFLFLFVNQTVRGKWSKLSPWLAISLIAPVILSIYYQSYVTSDVISPARTTQIENAQELFLKRNFKLMVAVFPKETAMDFKIAFGQRGLEFSHKYFEIEEILQNMSPSSAEERARLAAKHESKGAILVDKSKADYALAMTRYLYPHLKCNVVKEDWVEYWDTWMIKSLLADRMYVTKFRLMQAGFYPFWDSLTRYQRLYFSKAKAHGILDMGFKPLNLFSTIWVVFKLYLIMITISVLSFTVEMFLRLVTTQMIRVLIDVSHPDLV</sequence>
<feature type="transmembrane region" description="Helical" evidence="1">
    <location>
        <begin position="252"/>
        <end position="276"/>
    </location>
</feature>
<feature type="transmembrane region" description="Helical" evidence="1">
    <location>
        <begin position="48"/>
        <end position="66"/>
    </location>
</feature>
<dbReference type="Proteomes" id="UP000708208">
    <property type="component" value="Unassembled WGS sequence"/>
</dbReference>
<keyword evidence="3" id="KW-1185">Reference proteome</keyword>
<keyword evidence="1" id="KW-0812">Transmembrane</keyword>
<keyword evidence="1" id="KW-0472">Membrane</keyword>
<feature type="non-terminal residue" evidence="2">
    <location>
        <position position="1"/>
    </location>
</feature>
<dbReference type="AlphaFoldDB" id="A0A8J2KA56"/>
<proteinExistence type="predicted"/>
<name>A0A8J2KA56_9HEXA</name>
<gene>
    <name evidence="2" type="ORF">AFUS01_LOCUS20008</name>
</gene>
<feature type="transmembrane region" description="Helical" evidence="1">
    <location>
        <begin position="6"/>
        <end position="36"/>
    </location>
</feature>
<protein>
    <submittedName>
        <fullName evidence="2">Uncharacterized protein</fullName>
    </submittedName>
</protein>
<dbReference type="EMBL" id="CAJVCH010212320">
    <property type="protein sequence ID" value="CAG7731416.1"/>
    <property type="molecule type" value="Genomic_DNA"/>
</dbReference>